<name>A0A518HNC2_9BACT</name>
<sequence length="332" mass="37165">MTDQPRLLIIGVGSIGERHLRCFQSTGRCHVAFCEPLSERRNEVAERYAVNGYESWEQALAAERFSAAVIASPAPWHIPTAQALTDRGVHLLIEKPLSLNTDGVSQLSDSIKRHETRVSVGFVYRSLPALQQMRALVRSGKMGRIVQIQVQSGQHFPFYRPAYRDIYYAEAAQGGGLIQDMLPHFLNAVEWIAGPATKVVVDAAHQVLSGVEVEDTVNVLSRHGDVMASFTTNQHQPVNESVMTVLCQHGAARWELNGHRWFLADEVGGDWTLQQSFDHQRDDFYILQANAFMELLEGKAEPLCSFDEGFTTLRSTLAILKSRQSDAWETVF</sequence>
<dbReference type="InterPro" id="IPR000683">
    <property type="entry name" value="Gfo/Idh/MocA-like_OxRdtase_N"/>
</dbReference>
<dbReference type="InterPro" id="IPR052515">
    <property type="entry name" value="Gfo/Idh/MocA_Oxidoreductase"/>
</dbReference>
<dbReference type="AlphaFoldDB" id="A0A518HNC2"/>
<dbReference type="SUPFAM" id="SSF51735">
    <property type="entry name" value="NAD(P)-binding Rossmann-fold domains"/>
    <property type="match status" value="1"/>
</dbReference>
<dbReference type="KEGG" id="snep:Enr13x_21930"/>
<dbReference type="GO" id="GO:0000166">
    <property type="term" value="F:nucleotide binding"/>
    <property type="evidence" value="ECO:0007669"/>
    <property type="project" value="InterPro"/>
</dbReference>
<reference evidence="3 4" key="1">
    <citation type="submission" date="2019-03" db="EMBL/GenBank/DDBJ databases">
        <title>Deep-cultivation of Planctomycetes and their phenomic and genomic characterization uncovers novel biology.</title>
        <authorList>
            <person name="Wiegand S."/>
            <person name="Jogler M."/>
            <person name="Boedeker C."/>
            <person name="Pinto D."/>
            <person name="Vollmers J."/>
            <person name="Rivas-Marin E."/>
            <person name="Kohn T."/>
            <person name="Peeters S.H."/>
            <person name="Heuer A."/>
            <person name="Rast P."/>
            <person name="Oberbeckmann S."/>
            <person name="Bunk B."/>
            <person name="Jeske O."/>
            <person name="Meyerdierks A."/>
            <person name="Storesund J.E."/>
            <person name="Kallscheuer N."/>
            <person name="Luecker S."/>
            <person name="Lage O.M."/>
            <person name="Pohl T."/>
            <person name="Merkel B.J."/>
            <person name="Hornburger P."/>
            <person name="Mueller R.-W."/>
            <person name="Bruemmer F."/>
            <person name="Labrenz M."/>
            <person name="Spormann A.M."/>
            <person name="Op den Camp H."/>
            <person name="Overmann J."/>
            <person name="Amann R."/>
            <person name="Jetten M.S.M."/>
            <person name="Mascher T."/>
            <person name="Medema M.H."/>
            <person name="Devos D.P."/>
            <person name="Kaster A.-K."/>
            <person name="Ovreas L."/>
            <person name="Rohde M."/>
            <person name="Galperin M.Y."/>
            <person name="Jogler C."/>
        </authorList>
    </citation>
    <scope>NUCLEOTIDE SEQUENCE [LARGE SCALE GENOMIC DNA]</scope>
    <source>
        <strain evidence="3 4">Enr13</strain>
    </source>
</reference>
<dbReference type="PANTHER" id="PTHR43249">
    <property type="entry name" value="UDP-N-ACETYL-2-AMINO-2-DEOXY-D-GLUCURONATE OXIDASE"/>
    <property type="match status" value="1"/>
</dbReference>
<evidence type="ECO:0000259" key="2">
    <source>
        <dbReference type="Pfam" id="PF22725"/>
    </source>
</evidence>
<dbReference type="InterPro" id="IPR036291">
    <property type="entry name" value="NAD(P)-bd_dom_sf"/>
</dbReference>
<feature type="domain" description="GFO/IDH/MocA-like oxidoreductase" evidence="2">
    <location>
        <begin position="131"/>
        <end position="252"/>
    </location>
</feature>
<proteinExistence type="predicted"/>
<evidence type="ECO:0000259" key="1">
    <source>
        <dbReference type="Pfam" id="PF01408"/>
    </source>
</evidence>
<evidence type="ECO:0000313" key="4">
    <source>
        <dbReference type="Proteomes" id="UP000319004"/>
    </source>
</evidence>
<dbReference type="EMBL" id="CP037423">
    <property type="protein sequence ID" value="QDV42348.1"/>
    <property type="molecule type" value="Genomic_DNA"/>
</dbReference>
<dbReference type="Pfam" id="PF01408">
    <property type="entry name" value="GFO_IDH_MocA"/>
    <property type="match status" value="1"/>
</dbReference>
<dbReference type="InterPro" id="IPR055170">
    <property type="entry name" value="GFO_IDH_MocA-like_dom"/>
</dbReference>
<dbReference type="EC" id="1.-.-.-" evidence="3"/>
<dbReference type="Pfam" id="PF22725">
    <property type="entry name" value="GFO_IDH_MocA_C3"/>
    <property type="match status" value="1"/>
</dbReference>
<dbReference type="Gene3D" id="3.30.360.10">
    <property type="entry name" value="Dihydrodipicolinate Reductase, domain 2"/>
    <property type="match status" value="1"/>
</dbReference>
<keyword evidence="4" id="KW-1185">Reference proteome</keyword>
<protein>
    <submittedName>
        <fullName evidence="3">4,5-dihydroxyphthalate dehydrogenase</fullName>
        <ecNumber evidence="3">1.-.-.-</ecNumber>
    </submittedName>
</protein>
<dbReference type="SUPFAM" id="SSF55347">
    <property type="entry name" value="Glyceraldehyde-3-phosphate dehydrogenase-like, C-terminal domain"/>
    <property type="match status" value="1"/>
</dbReference>
<dbReference type="Proteomes" id="UP000319004">
    <property type="component" value="Chromosome"/>
</dbReference>
<keyword evidence="3" id="KW-0560">Oxidoreductase</keyword>
<organism evidence="3 4">
    <name type="scientific">Stieleria neptunia</name>
    <dbReference type="NCBI Taxonomy" id="2527979"/>
    <lineage>
        <taxon>Bacteria</taxon>
        <taxon>Pseudomonadati</taxon>
        <taxon>Planctomycetota</taxon>
        <taxon>Planctomycetia</taxon>
        <taxon>Pirellulales</taxon>
        <taxon>Pirellulaceae</taxon>
        <taxon>Stieleria</taxon>
    </lineage>
</organism>
<accession>A0A518HNC2</accession>
<dbReference type="RefSeq" id="WP_145385999.1">
    <property type="nucleotide sequence ID" value="NZ_CP037423.1"/>
</dbReference>
<dbReference type="PANTHER" id="PTHR43249:SF1">
    <property type="entry name" value="D-GLUCOSIDE 3-DEHYDROGENASE"/>
    <property type="match status" value="1"/>
</dbReference>
<dbReference type="Gene3D" id="3.40.50.720">
    <property type="entry name" value="NAD(P)-binding Rossmann-like Domain"/>
    <property type="match status" value="1"/>
</dbReference>
<gene>
    <name evidence="3" type="primary">pht4</name>
    <name evidence="3" type="ORF">Enr13x_21930</name>
</gene>
<evidence type="ECO:0000313" key="3">
    <source>
        <dbReference type="EMBL" id="QDV42348.1"/>
    </source>
</evidence>
<dbReference type="GO" id="GO:0016491">
    <property type="term" value="F:oxidoreductase activity"/>
    <property type="evidence" value="ECO:0007669"/>
    <property type="project" value="UniProtKB-KW"/>
</dbReference>
<feature type="domain" description="Gfo/Idh/MocA-like oxidoreductase N-terminal" evidence="1">
    <location>
        <begin position="6"/>
        <end position="122"/>
    </location>
</feature>
<dbReference type="OrthoDB" id="9815825at2"/>